<dbReference type="InterPro" id="IPR001645">
    <property type="entry name" value="Folylpolyglutamate_synth"/>
</dbReference>
<dbReference type="OMA" id="EDSINCC"/>
<keyword evidence="6" id="KW-0479">Metal-binding</keyword>
<evidence type="ECO:0000256" key="10">
    <source>
        <dbReference type="ARBA" id="ARBA00030592"/>
    </source>
</evidence>
<dbReference type="Proteomes" id="UP000095281">
    <property type="component" value="Unplaced"/>
</dbReference>
<evidence type="ECO:0000313" key="13">
    <source>
        <dbReference type="Proteomes" id="UP000095281"/>
    </source>
</evidence>
<keyword evidence="5" id="KW-0436">Ligase</keyword>
<dbReference type="SUPFAM" id="SSF53244">
    <property type="entry name" value="MurD-like peptide ligases, peptide-binding domain"/>
    <property type="match status" value="1"/>
</dbReference>
<accession>A0A1I8BCB9</accession>
<dbReference type="Gene3D" id="3.90.190.20">
    <property type="entry name" value="Mur ligase, C-terminal domain"/>
    <property type="match status" value="1"/>
</dbReference>
<keyword evidence="4" id="KW-0554">One-carbon metabolism</keyword>
<dbReference type="GO" id="GO:0004326">
    <property type="term" value="F:tetrahydrofolylpolyglutamate synthase activity"/>
    <property type="evidence" value="ECO:0007669"/>
    <property type="project" value="UniProtKB-EC"/>
</dbReference>
<evidence type="ECO:0000256" key="5">
    <source>
        <dbReference type="ARBA" id="ARBA00022598"/>
    </source>
</evidence>
<evidence type="ECO:0000256" key="2">
    <source>
        <dbReference type="ARBA" id="ARBA00008276"/>
    </source>
</evidence>
<keyword evidence="7" id="KW-0547">Nucleotide-binding</keyword>
<dbReference type="AlphaFoldDB" id="A0A1I8BCB9"/>
<reference evidence="14" key="1">
    <citation type="submission" date="2016-11" db="UniProtKB">
        <authorList>
            <consortium name="WormBaseParasite"/>
        </authorList>
    </citation>
    <scope>IDENTIFICATION</scope>
</reference>
<dbReference type="InterPro" id="IPR036615">
    <property type="entry name" value="Mur_ligase_C_dom_sf"/>
</dbReference>
<dbReference type="EC" id="6.3.2.17" evidence="3"/>
<evidence type="ECO:0000256" key="1">
    <source>
        <dbReference type="ARBA" id="ARBA00005150"/>
    </source>
</evidence>
<name>A0A1I8BCB9_MELHA</name>
<evidence type="ECO:0000256" key="4">
    <source>
        <dbReference type="ARBA" id="ARBA00022563"/>
    </source>
</evidence>
<sequence length="327" mass="37481">MTILGTTIPEIAWHKAGIAKPNCTLLTVEQPPEAIEIIKQRCKERNSKFFIVPSTINSYQWPNSNIKFGISGYHQHSNVSLALQLARIFCLNSASHKNGNLIPFLNQNSSKETTKINNILNGFEVNENIYKALFNCKWLGRSQILKKKNIYYFLDGAHTPLSIKYCAQWFKENSFNNNNNIQRLLIFHCTGYRDSSQLLPVFKDFNFNAALFCPAIIEENNSLINDSINLNHDSSKELKRCFKDKQLWMELFENKIENNNSKSNQIPTKPNAQCFSCISQTLEWITKYSLNMSKGNELHVLITGSLHLVGDTLAILERSLNELEELK</sequence>
<evidence type="ECO:0000313" key="14">
    <source>
        <dbReference type="WBParaSite" id="MhA1_Contig1839.frz3.fgene2"/>
    </source>
</evidence>
<evidence type="ECO:0000256" key="11">
    <source>
        <dbReference type="ARBA" id="ARBA00030876"/>
    </source>
</evidence>
<comment type="catalytic activity">
    <reaction evidence="12">
        <text>(6S)-5,6,7,8-tetrahydrofolyl-(gamma-L-Glu)(n) + L-glutamate + ATP = (6S)-5,6,7,8-tetrahydrofolyl-(gamma-L-Glu)(n+1) + ADP + phosphate + H(+)</text>
        <dbReference type="Rhea" id="RHEA:10580"/>
        <dbReference type="Rhea" id="RHEA-COMP:14738"/>
        <dbReference type="Rhea" id="RHEA-COMP:14740"/>
        <dbReference type="ChEBI" id="CHEBI:15378"/>
        <dbReference type="ChEBI" id="CHEBI:29985"/>
        <dbReference type="ChEBI" id="CHEBI:30616"/>
        <dbReference type="ChEBI" id="CHEBI:43474"/>
        <dbReference type="ChEBI" id="CHEBI:141005"/>
        <dbReference type="ChEBI" id="CHEBI:456216"/>
        <dbReference type="EC" id="6.3.2.17"/>
    </reaction>
</comment>
<dbReference type="InterPro" id="IPR036565">
    <property type="entry name" value="Mur-like_cat_sf"/>
</dbReference>
<comment type="pathway">
    <text evidence="1">Cofactor biosynthesis; tetrahydrofolylpolyglutamate biosynthesis.</text>
</comment>
<dbReference type="Gene3D" id="3.40.1190.10">
    <property type="entry name" value="Mur-like, catalytic domain"/>
    <property type="match status" value="1"/>
</dbReference>
<dbReference type="GO" id="GO:0005829">
    <property type="term" value="C:cytosol"/>
    <property type="evidence" value="ECO:0007669"/>
    <property type="project" value="TreeGrafter"/>
</dbReference>
<dbReference type="GO" id="GO:0005524">
    <property type="term" value="F:ATP binding"/>
    <property type="evidence" value="ECO:0007669"/>
    <property type="project" value="UniProtKB-KW"/>
</dbReference>
<keyword evidence="8" id="KW-0067">ATP-binding</keyword>
<evidence type="ECO:0000256" key="7">
    <source>
        <dbReference type="ARBA" id="ARBA00022741"/>
    </source>
</evidence>
<dbReference type="GO" id="GO:0006730">
    <property type="term" value="P:one-carbon metabolic process"/>
    <property type="evidence" value="ECO:0007669"/>
    <property type="project" value="UniProtKB-KW"/>
</dbReference>
<dbReference type="PANTHER" id="PTHR11136">
    <property type="entry name" value="FOLYLPOLYGLUTAMATE SYNTHASE-RELATED"/>
    <property type="match status" value="1"/>
</dbReference>
<evidence type="ECO:0000256" key="3">
    <source>
        <dbReference type="ARBA" id="ARBA00013025"/>
    </source>
</evidence>
<proteinExistence type="inferred from homology"/>
<dbReference type="SUPFAM" id="SSF53623">
    <property type="entry name" value="MurD-like peptide ligases, catalytic domain"/>
    <property type="match status" value="1"/>
</dbReference>
<keyword evidence="13" id="KW-1185">Reference proteome</keyword>
<evidence type="ECO:0000256" key="8">
    <source>
        <dbReference type="ARBA" id="ARBA00022840"/>
    </source>
</evidence>
<evidence type="ECO:0000256" key="12">
    <source>
        <dbReference type="ARBA" id="ARBA00047493"/>
    </source>
</evidence>
<dbReference type="GO" id="GO:0005739">
    <property type="term" value="C:mitochondrion"/>
    <property type="evidence" value="ECO:0007669"/>
    <property type="project" value="TreeGrafter"/>
</dbReference>
<organism evidence="13 14">
    <name type="scientific">Meloidogyne hapla</name>
    <name type="common">Root-knot nematode worm</name>
    <dbReference type="NCBI Taxonomy" id="6305"/>
    <lineage>
        <taxon>Eukaryota</taxon>
        <taxon>Metazoa</taxon>
        <taxon>Ecdysozoa</taxon>
        <taxon>Nematoda</taxon>
        <taxon>Chromadorea</taxon>
        <taxon>Rhabditida</taxon>
        <taxon>Tylenchina</taxon>
        <taxon>Tylenchomorpha</taxon>
        <taxon>Tylenchoidea</taxon>
        <taxon>Meloidogynidae</taxon>
        <taxon>Meloidogyninae</taxon>
        <taxon>Meloidogyne</taxon>
    </lineage>
</organism>
<protein>
    <recommendedName>
        <fullName evidence="3">tetrahydrofolate synthase</fullName>
        <ecNumber evidence="3">6.3.2.17</ecNumber>
    </recommendedName>
    <alternativeName>
        <fullName evidence="11">Folylpoly-gamma-glutamate synthetase</fullName>
    </alternativeName>
    <alternativeName>
        <fullName evidence="10">Tetrahydrofolylpolyglutamate synthase</fullName>
    </alternativeName>
</protein>
<keyword evidence="9" id="KW-0460">Magnesium</keyword>
<evidence type="ECO:0000256" key="6">
    <source>
        <dbReference type="ARBA" id="ARBA00022723"/>
    </source>
</evidence>
<comment type="similarity">
    <text evidence="2">Belongs to the folylpolyglutamate synthase family.</text>
</comment>
<dbReference type="PANTHER" id="PTHR11136:SF5">
    <property type="entry name" value="FOLYLPOLYGLUTAMATE SYNTHASE, MITOCHONDRIAL"/>
    <property type="match status" value="1"/>
</dbReference>
<evidence type="ECO:0000256" key="9">
    <source>
        <dbReference type="ARBA" id="ARBA00022842"/>
    </source>
</evidence>
<dbReference type="WBParaSite" id="MhA1_Contig1839.frz3.fgene2">
    <property type="protein sequence ID" value="MhA1_Contig1839.frz3.fgene2"/>
    <property type="gene ID" value="MhA1_Contig1839.frz3.fgene2"/>
</dbReference>
<dbReference type="GO" id="GO:0046872">
    <property type="term" value="F:metal ion binding"/>
    <property type="evidence" value="ECO:0007669"/>
    <property type="project" value="UniProtKB-KW"/>
</dbReference>